<evidence type="ECO:0000313" key="3">
    <source>
        <dbReference type="EMBL" id="KAF9480583.1"/>
    </source>
</evidence>
<feature type="compositionally biased region" description="Polar residues" evidence="1">
    <location>
        <begin position="143"/>
        <end position="160"/>
    </location>
</feature>
<organism evidence="3 4">
    <name type="scientific">Pholiota conissans</name>
    <dbReference type="NCBI Taxonomy" id="109636"/>
    <lineage>
        <taxon>Eukaryota</taxon>
        <taxon>Fungi</taxon>
        <taxon>Dikarya</taxon>
        <taxon>Basidiomycota</taxon>
        <taxon>Agaricomycotina</taxon>
        <taxon>Agaricomycetes</taxon>
        <taxon>Agaricomycetidae</taxon>
        <taxon>Agaricales</taxon>
        <taxon>Agaricineae</taxon>
        <taxon>Strophariaceae</taxon>
        <taxon>Pholiota</taxon>
    </lineage>
</organism>
<feature type="region of interest" description="Disordered" evidence="1">
    <location>
        <begin position="92"/>
        <end position="112"/>
    </location>
</feature>
<gene>
    <name evidence="3" type="ORF">BDN70DRAFT_877416</name>
</gene>
<name>A0A9P5Z4M4_9AGAR</name>
<keyword evidence="2" id="KW-1133">Transmembrane helix</keyword>
<sequence length="515" mass="54928">MLPLGRFRTWIITITLVNCACSGIALAIPAPLTHTRVDPDSKSSNFRFLGPREDLDVNSIDGMFDSSSLSMADVEPVLPPVKEVLQAMMNQPSGSFSQTSQPTPSVASLSVQSTPSITTTSVSLPKTGPGIVLLSSTVLPGFSTTGRSPEPTSRSGNSTTASDSARDSGGGASSHKVLILGTIIGGVVFVTIILFFVLDPSISASIRDFFGSIFTWRPFNGRNFDWKNFDWRTTWAGKKDQGISHMAEPSFLVERGSTARVFGGMNPLRYSSEKNEKNFNGLQAAATASKFSICSSSDYLSTSPRESAITCTTDSTCYSSNVNPSRTTVTFAAIPRPARPPRPPTADSPTLSDSVYLACSNQPYVIVAPPSLKNADVVEAPPKKMLTPSEFFALHVPGIISSLVGSSNGNSGSGNEGGSRKRERERATLGVTQQKRAPSGRARSASLHSRTKSAPLLGSLRAMTRAAKNRGHGENSGESSSGEDIATRVTRHRRSRSASGWAYPDRQRLRKTLAG</sequence>
<dbReference type="OrthoDB" id="3056408at2759"/>
<feature type="compositionally biased region" description="Basic and acidic residues" evidence="1">
    <location>
        <begin position="418"/>
        <end position="427"/>
    </location>
</feature>
<evidence type="ECO:0000256" key="2">
    <source>
        <dbReference type="SAM" id="Phobius"/>
    </source>
</evidence>
<keyword evidence="2" id="KW-0472">Membrane</keyword>
<feature type="transmembrane region" description="Helical" evidence="2">
    <location>
        <begin position="177"/>
        <end position="198"/>
    </location>
</feature>
<dbReference type="Proteomes" id="UP000807469">
    <property type="component" value="Unassembled WGS sequence"/>
</dbReference>
<accession>A0A9P5Z4M4</accession>
<keyword evidence="4" id="KW-1185">Reference proteome</keyword>
<comment type="caution">
    <text evidence="3">The sequence shown here is derived from an EMBL/GenBank/DDBJ whole genome shotgun (WGS) entry which is preliminary data.</text>
</comment>
<dbReference type="AlphaFoldDB" id="A0A9P5Z4M4"/>
<dbReference type="EMBL" id="MU155192">
    <property type="protein sequence ID" value="KAF9480583.1"/>
    <property type="molecule type" value="Genomic_DNA"/>
</dbReference>
<feature type="region of interest" description="Disordered" evidence="1">
    <location>
        <begin position="403"/>
        <end position="515"/>
    </location>
</feature>
<protein>
    <submittedName>
        <fullName evidence="3">Uncharacterized protein</fullName>
    </submittedName>
</protein>
<evidence type="ECO:0000313" key="4">
    <source>
        <dbReference type="Proteomes" id="UP000807469"/>
    </source>
</evidence>
<evidence type="ECO:0000256" key="1">
    <source>
        <dbReference type="SAM" id="MobiDB-lite"/>
    </source>
</evidence>
<reference evidence="3" key="1">
    <citation type="submission" date="2020-11" db="EMBL/GenBank/DDBJ databases">
        <authorList>
            <consortium name="DOE Joint Genome Institute"/>
            <person name="Ahrendt S."/>
            <person name="Riley R."/>
            <person name="Andreopoulos W."/>
            <person name="Labutti K."/>
            <person name="Pangilinan J."/>
            <person name="Ruiz-Duenas F.J."/>
            <person name="Barrasa J.M."/>
            <person name="Sanchez-Garcia M."/>
            <person name="Camarero S."/>
            <person name="Miyauchi S."/>
            <person name="Serrano A."/>
            <person name="Linde D."/>
            <person name="Babiker R."/>
            <person name="Drula E."/>
            <person name="Ayuso-Fernandez I."/>
            <person name="Pacheco R."/>
            <person name="Padilla G."/>
            <person name="Ferreira P."/>
            <person name="Barriuso J."/>
            <person name="Kellner H."/>
            <person name="Castanera R."/>
            <person name="Alfaro M."/>
            <person name="Ramirez L."/>
            <person name="Pisabarro A.G."/>
            <person name="Kuo A."/>
            <person name="Tritt A."/>
            <person name="Lipzen A."/>
            <person name="He G."/>
            <person name="Yan M."/>
            <person name="Ng V."/>
            <person name="Cullen D."/>
            <person name="Martin F."/>
            <person name="Rosso M.-N."/>
            <person name="Henrissat B."/>
            <person name="Hibbett D."/>
            <person name="Martinez A.T."/>
            <person name="Grigoriev I.V."/>
        </authorList>
    </citation>
    <scope>NUCLEOTIDE SEQUENCE</scope>
    <source>
        <strain evidence="3">CIRM-BRFM 674</strain>
    </source>
</reference>
<feature type="region of interest" description="Disordered" evidence="1">
    <location>
        <begin position="143"/>
        <end position="170"/>
    </location>
</feature>
<keyword evidence="2" id="KW-0812">Transmembrane</keyword>
<proteinExistence type="predicted"/>